<dbReference type="Pfam" id="PF04970">
    <property type="entry name" value="LRAT"/>
    <property type="match status" value="1"/>
</dbReference>
<sequence length="136" mass="15131">MNSVERQQDIWSYQPGTVVRVDHGLYEHVGMLGDRLTGGERSVLSFSAQAGGFIEEPFSEFARGRDVKVDGFPSNLHPMIVMQRARAMEGRRYSLVTLNCEHFVRYAHGTVIQSPQLQIWTLLGSALGLLAIAARA</sequence>
<keyword evidence="2" id="KW-0012">Acyltransferase</keyword>
<protein>
    <submittedName>
        <fullName evidence="2">Lecithin retinol acyltransferase family protein</fullName>
    </submittedName>
</protein>
<dbReference type="GO" id="GO:0016746">
    <property type="term" value="F:acyltransferase activity"/>
    <property type="evidence" value="ECO:0007669"/>
    <property type="project" value="UniProtKB-KW"/>
</dbReference>
<feature type="domain" description="LRAT" evidence="1">
    <location>
        <begin position="16"/>
        <end position="107"/>
    </location>
</feature>
<dbReference type="Proteomes" id="UP001172109">
    <property type="component" value="Unassembled WGS sequence"/>
</dbReference>
<organism evidence="2 3">
    <name type="scientific">Burkholderia contaminans</name>
    <dbReference type="NCBI Taxonomy" id="488447"/>
    <lineage>
        <taxon>Bacteria</taxon>
        <taxon>Pseudomonadati</taxon>
        <taxon>Pseudomonadota</taxon>
        <taxon>Betaproteobacteria</taxon>
        <taxon>Burkholderiales</taxon>
        <taxon>Burkholderiaceae</taxon>
        <taxon>Burkholderia</taxon>
        <taxon>Burkholderia cepacia complex</taxon>
    </lineage>
</organism>
<evidence type="ECO:0000313" key="2">
    <source>
        <dbReference type="EMBL" id="MDN7567858.1"/>
    </source>
</evidence>
<dbReference type="AlphaFoldDB" id="A0AAP4R5D0"/>
<dbReference type="RefSeq" id="WP_175843856.1">
    <property type="nucleotide sequence ID" value="NZ_CADEVJ010000009.1"/>
</dbReference>
<evidence type="ECO:0000259" key="1">
    <source>
        <dbReference type="Pfam" id="PF04970"/>
    </source>
</evidence>
<dbReference type="InterPro" id="IPR007053">
    <property type="entry name" value="LRAT_dom"/>
</dbReference>
<evidence type="ECO:0000313" key="3">
    <source>
        <dbReference type="Proteomes" id="UP001172109"/>
    </source>
</evidence>
<proteinExistence type="predicted"/>
<dbReference type="Gene3D" id="3.90.1720.10">
    <property type="entry name" value="endopeptidase domain like (from Nostoc punctiforme)"/>
    <property type="match status" value="1"/>
</dbReference>
<gene>
    <name evidence="2" type="ORF">QZM56_25440</name>
</gene>
<dbReference type="EMBL" id="JAUJQS010000021">
    <property type="protein sequence ID" value="MDN7567858.1"/>
    <property type="molecule type" value="Genomic_DNA"/>
</dbReference>
<comment type="caution">
    <text evidence="2">The sequence shown here is derived from an EMBL/GenBank/DDBJ whole genome shotgun (WGS) entry which is preliminary data.</text>
</comment>
<accession>A0AAP4R5D0</accession>
<name>A0AAP4R5D0_9BURK</name>
<reference evidence="2" key="1">
    <citation type="submission" date="2023-07" db="EMBL/GenBank/DDBJ databases">
        <title>A collection of bacterial strains from the Burkholderia cepacia Research Laboratory and Repository.</title>
        <authorList>
            <person name="Lipuma J."/>
            <person name="Spilker T."/>
            <person name="Caverly L."/>
        </authorList>
    </citation>
    <scope>NUCLEOTIDE SEQUENCE</scope>
    <source>
        <strain evidence="2">AU44979</strain>
    </source>
</reference>
<keyword evidence="2" id="KW-0808">Transferase</keyword>